<proteinExistence type="predicted"/>
<sequence length="48" mass="5430">MTNKDWTAGEMAREKPAGLALSPKQSADDSCVQFQDIDVQYPEEICRR</sequence>
<feature type="region of interest" description="Disordered" evidence="1">
    <location>
        <begin position="1"/>
        <end position="27"/>
    </location>
</feature>
<dbReference type="Proteomes" id="UP001205063">
    <property type="component" value="Unassembled WGS sequence"/>
</dbReference>
<name>A0AAW5K8A5_9FIRM</name>
<accession>A0AAW5K8A5</accession>
<reference evidence="2" key="1">
    <citation type="submission" date="2022-06" db="EMBL/GenBank/DDBJ databases">
        <title>Isolation of gut microbiota from human fecal samples.</title>
        <authorList>
            <person name="Pamer E.G."/>
            <person name="Barat B."/>
            <person name="Waligurski E."/>
            <person name="Medina S."/>
            <person name="Paddock L."/>
            <person name="Mostad J."/>
        </authorList>
    </citation>
    <scope>NUCLEOTIDE SEQUENCE</scope>
    <source>
        <strain evidence="2">DFI.7.96</strain>
    </source>
</reference>
<organism evidence="2 3">
    <name type="scientific">Bittarella massiliensis</name>
    <name type="common">ex Durand et al. 2017</name>
    <dbReference type="NCBI Taxonomy" id="1720313"/>
    <lineage>
        <taxon>Bacteria</taxon>
        <taxon>Bacillati</taxon>
        <taxon>Bacillota</taxon>
        <taxon>Clostridia</taxon>
        <taxon>Eubacteriales</taxon>
        <taxon>Oscillospiraceae</taxon>
        <taxon>Bittarella (ex Durand et al. 2017)</taxon>
    </lineage>
</organism>
<dbReference type="RefSeq" id="WP_256135183.1">
    <property type="nucleotide sequence ID" value="NZ_JANGAB010000001.1"/>
</dbReference>
<comment type="caution">
    <text evidence="2">The sequence shown here is derived from an EMBL/GenBank/DDBJ whole genome shotgun (WGS) entry which is preliminary data.</text>
</comment>
<dbReference type="AlphaFoldDB" id="A0AAW5K8A5"/>
<evidence type="ECO:0000256" key="1">
    <source>
        <dbReference type="SAM" id="MobiDB-lite"/>
    </source>
</evidence>
<evidence type="ECO:0000313" key="3">
    <source>
        <dbReference type="Proteomes" id="UP001205063"/>
    </source>
</evidence>
<evidence type="ECO:0000313" key="2">
    <source>
        <dbReference type="EMBL" id="MCQ4948252.1"/>
    </source>
</evidence>
<dbReference type="EMBL" id="JANGAB010000001">
    <property type="protein sequence ID" value="MCQ4948252.1"/>
    <property type="molecule type" value="Genomic_DNA"/>
</dbReference>
<gene>
    <name evidence="2" type="ORF">NE646_01025</name>
</gene>
<protein>
    <submittedName>
        <fullName evidence="2">Uncharacterized protein</fullName>
    </submittedName>
</protein>